<comment type="caution">
    <text evidence="1">The sequence shown here is derived from an EMBL/GenBank/DDBJ whole genome shotgun (WGS) entry which is preliminary data.</text>
</comment>
<organism evidence="1 2">
    <name type="scientific">Lithospermum erythrorhizon</name>
    <name type="common">Purple gromwell</name>
    <name type="synonym">Lithospermum officinale var. erythrorhizon</name>
    <dbReference type="NCBI Taxonomy" id="34254"/>
    <lineage>
        <taxon>Eukaryota</taxon>
        <taxon>Viridiplantae</taxon>
        <taxon>Streptophyta</taxon>
        <taxon>Embryophyta</taxon>
        <taxon>Tracheophyta</taxon>
        <taxon>Spermatophyta</taxon>
        <taxon>Magnoliopsida</taxon>
        <taxon>eudicotyledons</taxon>
        <taxon>Gunneridae</taxon>
        <taxon>Pentapetalae</taxon>
        <taxon>asterids</taxon>
        <taxon>lamiids</taxon>
        <taxon>Boraginales</taxon>
        <taxon>Boraginaceae</taxon>
        <taxon>Boraginoideae</taxon>
        <taxon>Lithospermeae</taxon>
        <taxon>Lithospermum</taxon>
    </lineage>
</organism>
<sequence length="97" mass="11072">MTVGVPRIWTLQGEAKDLSTKMRSIVPQGENKLSWYVFTDEVKLVKAGLVYDKEFNPDAPGDPLTWEEIFSYVNIDRASIVVVSMTWSRTGQPFFLE</sequence>
<reference evidence="1 2" key="1">
    <citation type="submission" date="2024-01" db="EMBL/GenBank/DDBJ databases">
        <title>The complete chloroplast genome sequence of Lithospermum erythrorhizon: insights into the phylogenetic relationship among Boraginaceae species and the maternal lineages of purple gromwells.</title>
        <authorList>
            <person name="Okada T."/>
            <person name="Watanabe K."/>
        </authorList>
    </citation>
    <scope>NUCLEOTIDE SEQUENCE [LARGE SCALE GENOMIC DNA]</scope>
</reference>
<accession>A0AAV3RXE5</accession>
<protein>
    <submittedName>
        <fullName evidence="1">Uncharacterized protein</fullName>
    </submittedName>
</protein>
<gene>
    <name evidence="1" type="ORF">LIER_33357</name>
</gene>
<proteinExistence type="predicted"/>
<name>A0AAV3RXE5_LITER</name>
<keyword evidence="2" id="KW-1185">Reference proteome</keyword>
<dbReference type="Proteomes" id="UP001454036">
    <property type="component" value="Unassembled WGS sequence"/>
</dbReference>
<evidence type="ECO:0000313" key="1">
    <source>
        <dbReference type="EMBL" id="GAA0186069.1"/>
    </source>
</evidence>
<dbReference type="AlphaFoldDB" id="A0AAV3RXE5"/>
<dbReference type="EMBL" id="BAABME010013345">
    <property type="protein sequence ID" value="GAA0186069.1"/>
    <property type="molecule type" value="Genomic_DNA"/>
</dbReference>
<evidence type="ECO:0000313" key="2">
    <source>
        <dbReference type="Proteomes" id="UP001454036"/>
    </source>
</evidence>